<name>H3ZCT6_9ALTE</name>
<gene>
    <name evidence="2" type="ORF">AJE_05796</name>
</gene>
<reference evidence="2 3" key="1">
    <citation type="journal article" date="2012" name="J. Bacteriol.">
        <title>Genome Sequence of Extracellular-Protease-Producing Alishewanella jeotgali Isolated from Traditional Korean Fermented Seafood.</title>
        <authorList>
            <person name="Jung J."/>
            <person name="Chun J."/>
            <person name="Park W."/>
        </authorList>
    </citation>
    <scope>NUCLEOTIDE SEQUENCE [LARGE SCALE GENOMIC DNA]</scope>
    <source>
        <strain evidence="2 3">KCTC 22429</strain>
    </source>
</reference>
<organism evidence="2 3">
    <name type="scientific">Alishewanella jeotgali KCTC 22429</name>
    <dbReference type="NCBI Taxonomy" id="1129374"/>
    <lineage>
        <taxon>Bacteria</taxon>
        <taxon>Pseudomonadati</taxon>
        <taxon>Pseudomonadota</taxon>
        <taxon>Gammaproteobacteria</taxon>
        <taxon>Alteromonadales</taxon>
        <taxon>Alteromonadaceae</taxon>
        <taxon>Alishewanella</taxon>
    </lineage>
</organism>
<evidence type="ECO:0000256" key="1">
    <source>
        <dbReference type="SAM" id="SignalP"/>
    </source>
</evidence>
<feature type="chain" id="PRO_5003591264" description="TPR repeat-containing protein" evidence="1">
    <location>
        <begin position="18"/>
        <end position="300"/>
    </location>
</feature>
<sequence>MKTLLLAALLCSTASLAWYSNASYASTVDSDRVCTETDCSKELRRLIRLARSGSGDAAALVAMAYATGDGLEQSNEQAIRYLRMGVRQRNAMAVFLMSDWLRNGFMLEQDLAESQRLLDQAVNLKYAPAQYAKAVQLLQAEQEAQLPEAIRLLELATEQRLASAMLLSAQLKQYGAGVEQDLPGAAELYRKLVLAGQVSARPYLQEVTALLAADQQHQTLVEELRQVENMEVIRVTGQALQANNMLEGIVKRLSASGLYDNRSIGSRIRGVSCEQSGSNCGVIRPDSSSGSISEALAGGK</sequence>
<dbReference type="Gene3D" id="1.25.40.10">
    <property type="entry name" value="Tetratricopeptide repeat domain"/>
    <property type="match status" value="1"/>
</dbReference>
<dbReference type="Proteomes" id="UP000012046">
    <property type="component" value="Unassembled WGS sequence"/>
</dbReference>
<dbReference type="RefSeq" id="WP_008950077.1">
    <property type="nucleotide sequence ID" value="NZ_AHTH01000011.1"/>
</dbReference>
<feature type="signal peptide" evidence="1">
    <location>
        <begin position="1"/>
        <end position="17"/>
    </location>
</feature>
<accession>H3ZCT6</accession>
<dbReference type="SMART" id="SM00671">
    <property type="entry name" value="SEL1"/>
    <property type="match status" value="4"/>
</dbReference>
<dbReference type="Pfam" id="PF08238">
    <property type="entry name" value="Sel1"/>
    <property type="match status" value="3"/>
</dbReference>
<evidence type="ECO:0008006" key="4">
    <source>
        <dbReference type="Google" id="ProtNLM"/>
    </source>
</evidence>
<dbReference type="SUPFAM" id="SSF81901">
    <property type="entry name" value="HCP-like"/>
    <property type="match status" value="1"/>
</dbReference>
<dbReference type="PATRIC" id="fig|1129374.4.peg.1161"/>
<comment type="caution">
    <text evidence="2">The sequence shown here is derived from an EMBL/GenBank/DDBJ whole genome shotgun (WGS) entry which is preliminary data.</text>
</comment>
<evidence type="ECO:0000313" key="2">
    <source>
        <dbReference type="EMBL" id="EHR41666.1"/>
    </source>
</evidence>
<protein>
    <recommendedName>
        <fullName evidence="4">TPR repeat-containing protein</fullName>
    </recommendedName>
</protein>
<dbReference type="STRING" id="1129374.AJE_05796"/>
<dbReference type="EMBL" id="AHTH01000011">
    <property type="protein sequence ID" value="EHR41666.1"/>
    <property type="molecule type" value="Genomic_DNA"/>
</dbReference>
<dbReference type="AlphaFoldDB" id="H3ZCT6"/>
<dbReference type="InterPro" id="IPR011990">
    <property type="entry name" value="TPR-like_helical_dom_sf"/>
</dbReference>
<keyword evidence="3" id="KW-1185">Reference proteome</keyword>
<keyword evidence="1" id="KW-0732">Signal</keyword>
<proteinExistence type="predicted"/>
<dbReference type="eggNOG" id="ENOG50348C1">
    <property type="taxonomic scope" value="Bacteria"/>
</dbReference>
<evidence type="ECO:0000313" key="3">
    <source>
        <dbReference type="Proteomes" id="UP000012046"/>
    </source>
</evidence>
<dbReference type="InterPro" id="IPR006597">
    <property type="entry name" value="Sel1-like"/>
</dbReference>